<dbReference type="Proteomes" id="UP000005139">
    <property type="component" value="Unassembled WGS sequence"/>
</dbReference>
<dbReference type="Pfam" id="PF01527">
    <property type="entry name" value="HTH_Tnp_1"/>
    <property type="match status" value="1"/>
</dbReference>
<name>A1HMN3_9FIRM</name>
<organism evidence="2 3">
    <name type="scientific">Thermosinus carboxydivorans Nor1</name>
    <dbReference type="NCBI Taxonomy" id="401526"/>
    <lineage>
        <taxon>Bacteria</taxon>
        <taxon>Bacillati</taxon>
        <taxon>Bacillota</taxon>
        <taxon>Negativicutes</taxon>
        <taxon>Selenomonadales</taxon>
        <taxon>Sporomusaceae</taxon>
        <taxon>Thermosinus</taxon>
    </lineage>
</organism>
<dbReference type="OrthoDB" id="1707197at2"/>
<dbReference type="RefSeq" id="WP_007288295.1">
    <property type="nucleotide sequence ID" value="NZ_AAWL01000002.1"/>
</dbReference>
<dbReference type="eggNOG" id="COG2963">
    <property type="taxonomic scope" value="Bacteria"/>
</dbReference>
<sequence>MRSTRYTKEFKEMVIEEIKQGADVAQVARKHEISPKTVYNWLNRAKHKDWENTDPSAKKTSSYVPTPQEFRQLETENERLKRILGDKDLEIAILRDLLKKTNPGYRTK</sequence>
<keyword evidence="3" id="KW-1185">Reference proteome</keyword>
<dbReference type="SUPFAM" id="SSF46689">
    <property type="entry name" value="Homeodomain-like"/>
    <property type="match status" value="1"/>
</dbReference>
<dbReference type="GO" id="GO:0006313">
    <property type="term" value="P:DNA transposition"/>
    <property type="evidence" value="ECO:0007669"/>
    <property type="project" value="InterPro"/>
</dbReference>
<gene>
    <name evidence="2" type="ORF">TcarDRAFT_1995</name>
</gene>
<reference evidence="2 3" key="1">
    <citation type="submission" date="2007-01" db="EMBL/GenBank/DDBJ databases">
        <title>Annotation of the draft genome assembly of Thermosinus carboxydivorans Nor1.</title>
        <authorList>
            <consortium name="US DOE Joint Genome Institute (JGI-ORNL)"/>
            <person name="Larimer F."/>
            <person name="Land M."/>
            <person name="Hauser L."/>
        </authorList>
    </citation>
    <scope>NUCLEOTIDE SEQUENCE [LARGE SCALE GENOMIC DNA]</scope>
    <source>
        <strain evidence="2 3">Nor1</strain>
    </source>
</reference>
<dbReference type="GO" id="GO:0004803">
    <property type="term" value="F:transposase activity"/>
    <property type="evidence" value="ECO:0007669"/>
    <property type="project" value="InterPro"/>
</dbReference>
<protein>
    <submittedName>
        <fullName evidence="2">Transposase IS3/IS911 family protein</fullName>
    </submittedName>
</protein>
<dbReference type="GO" id="GO:0003677">
    <property type="term" value="F:DNA binding"/>
    <property type="evidence" value="ECO:0007669"/>
    <property type="project" value="InterPro"/>
</dbReference>
<proteinExistence type="predicted"/>
<evidence type="ECO:0000256" key="1">
    <source>
        <dbReference type="SAM" id="MobiDB-lite"/>
    </source>
</evidence>
<accession>A1HMN3</accession>
<dbReference type="AlphaFoldDB" id="A1HMN3"/>
<dbReference type="EMBL" id="AAWL01000002">
    <property type="protein sequence ID" value="EAX48523.1"/>
    <property type="molecule type" value="Genomic_DNA"/>
</dbReference>
<evidence type="ECO:0000313" key="2">
    <source>
        <dbReference type="EMBL" id="EAX48523.1"/>
    </source>
</evidence>
<reference evidence="2 3" key="2">
    <citation type="submission" date="2007-01" db="EMBL/GenBank/DDBJ databases">
        <title>Sequencing of the draft genome and assembly of Thermosinus carboxydivorans Nor1.</title>
        <authorList>
            <consortium name="US DOE Joint Genome Institute (JGI-PGF)"/>
            <person name="Copeland A."/>
            <person name="Lucas S."/>
            <person name="Lapidus A."/>
            <person name="Barry K."/>
            <person name="Glavina del Rio T."/>
            <person name="Dalin E."/>
            <person name="Tice H."/>
            <person name="Bruce D."/>
            <person name="Pitluck S."/>
            <person name="Richardson P."/>
        </authorList>
    </citation>
    <scope>NUCLEOTIDE SEQUENCE [LARGE SCALE GENOMIC DNA]</scope>
    <source>
        <strain evidence="2 3">Nor1</strain>
    </source>
</reference>
<feature type="region of interest" description="Disordered" evidence="1">
    <location>
        <begin position="50"/>
        <end position="72"/>
    </location>
</feature>
<feature type="compositionally biased region" description="Polar residues" evidence="1">
    <location>
        <begin position="53"/>
        <end position="65"/>
    </location>
</feature>
<dbReference type="InterPro" id="IPR009057">
    <property type="entry name" value="Homeodomain-like_sf"/>
</dbReference>
<dbReference type="Gene3D" id="1.10.10.60">
    <property type="entry name" value="Homeodomain-like"/>
    <property type="match status" value="1"/>
</dbReference>
<dbReference type="InterPro" id="IPR002514">
    <property type="entry name" value="Transposase_8"/>
</dbReference>
<comment type="caution">
    <text evidence="2">The sequence shown here is derived from an EMBL/GenBank/DDBJ whole genome shotgun (WGS) entry which is preliminary data.</text>
</comment>
<evidence type="ECO:0000313" key="3">
    <source>
        <dbReference type="Proteomes" id="UP000005139"/>
    </source>
</evidence>